<name>A0A9Q3K2J3_9BASI</name>
<feature type="compositionally biased region" description="Acidic residues" evidence="1">
    <location>
        <begin position="109"/>
        <end position="122"/>
    </location>
</feature>
<accession>A0A9Q3K2J3</accession>
<dbReference type="Proteomes" id="UP000765509">
    <property type="component" value="Unassembled WGS sequence"/>
</dbReference>
<keyword evidence="3" id="KW-1185">Reference proteome</keyword>
<evidence type="ECO:0000313" key="2">
    <source>
        <dbReference type="EMBL" id="MBW0572117.1"/>
    </source>
</evidence>
<dbReference type="InterPro" id="IPR021109">
    <property type="entry name" value="Peptidase_aspartic_dom_sf"/>
</dbReference>
<dbReference type="Gene3D" id="2.40.70.10">
    <property type="entry name" value="Acid Proteases"/>
    <property type="match status" value="1"/>
</dbReference>
<comment type="caution">
    <text evidence="2">The sequence shown here is derived from an EMBL/GenBank/DDBJ whole genome shotgun (WGS) entry which is preliminary data.</text>
</comment>
<evidence type="ECO:0000256" key="1">
    <source>
        <dbReference type="SAM" id="MobiDB-lite"/>
    </source>
</evidence>
<dbReference type="OrthoDB" id="2506366at2759"/>
<evidence type="ECO:0000313" key="3">
    <source>
        <dbReference type="Proteomes" id="UP000765509"/>
    </source>
</evidence>
<protein>
    <submittedName>
        <fullName evidence="2">Uncharacterized protein</fullName>
    </submittedName>
</protein>
<reference evidence="2" key="1">
    <citation type="submission" date="2021-03" db="EMBL/GenBank/DDBJ databases">
        <title>Draft genome sequence of rust myrtle Austropuccinia psidii MF-1, a brazilian biotype.</title>
        <authorList>
            <person name="Quecine M.C."/>
            <person name="Pachon D.M.R."/>
            <person name="Bonatelli M.L."/>
            <person name="Correr F.H."/>
            <person name="Franceschini L.M."/>
            <person name="Leite T.F."/>
            <person name="Margarido G.R.A."/>
            <person name="Almeida C.A."/>
            <person name="Ferrarezi J.A."/>
            <person name="Labate C.A."/>
        </authorList>
    </citation>
    <scope>NUCLEOTIDE SEQUENCE</scope>
    <source>
        <strain evidence="2">MF-1</strain>
    </source>
</reference>
<dbReference type="EMBL" id="AVOT02089503">
    <property type="protein sequence ID" value="MBW0572117.1"/>
    <property type="molecule type" value="Genomic_DNA"/>
</dbReference>
<dbReference type="AlphaFoldDB" id="A0A9Q3K2J3"/>
<feature type="region of interest" description="Disordered" evidence="1">
    <location>
        <begin position="109"/>
        <end position="130"/>
    </location>
</feature>
<sequence length="515" mass="60144">MEGNESAKDIVRAFAKEQAELNRKFMEKLTVKPKPEEEVKPTENISEDKSTTIAHVEDWSNWKPPNISSANDPFESHIALRQTKQRMERQSQNQEPKKKTAIPVTYIEEEKEEERTEDEEIPKEEKKFRKPQKKQVEGKLVIDRIIKKIMQQKINLTIEESLRMSPNFVHKLQELSEKDKEKIKSLNSMDLQERLLTFGFKEVPKPKIHYACPLGFMEMLIGKEGYPIKALVHTGAEPNIIPEKIAIKAALTIRNLNMNLRGIRSHTTSLVAPSEFTSIILASGEEAEIHFYIEKVSAHTVLGRPFLADNNIRLEFSHKYGEILSYKEPYGRRLCMPICEPQPLGWQTCPPRGIDLCNIEKLVRNTPGRKFQNEKGDTTIIRLTQKTQDLSISPKRDKIGQDLQNHKWPNNLKRKIEESISEDELPKIVYKQIDNNEEIFQILVDGYDKINGNPFKDKPKRKKVRFSEPHELSDEEMINEIEKYFQIMEERDKNLKETYHINFLDRLLNNQEETY</sequence>
<organism evidence="2 3">
    <name type="scientific">Austropuccinia psidii MF-1</name>
    <dbReference type="NCBI Taxonomy" id="1389203"/>
    <lineage>
        <taxon>Eukaryota</taxon>
        <taxon>Fungi</taxon>
        <taxon>Dikarya</taxon>
        <taxon>Basidiomycota</taxon>
        <taxon>Pucciniomycotina</taxon>
        <taxon>Pucciniomycetes</taxon>
        <taxon>Pucciniales</taxon>
        <taxon>Sphaerophragmiaceae</taxon>
        <taxon>Austropuccinia</taxon>
    </lineage>
</organism>
<gene>
    <name evidence="2" type="ORF">O181_111832</name>
</gene>
<feature type="region of interest" description="Disordered" evidence="1">
    <location>
        <begin position="33"/>
        <end position="52"/>
    </location>
</feature>
<proteinExistence type="predicted"/>
<dbReference type="SUPFAM" id="SSF50630">
    <property type="entry name" value="Acid proteases"/>
    <property type="match status" value="1"/>
</dbReference>